<evidence type="ECO:0000313" key="1">
    <source>
        <dbReference type="EMBL" id="PAU68406.1"/>
    </source>
</evidence>
<sequence>MAMTIGNRTYAGVDVTSNADGTRVSMTVPMSPTMTYGDVRAIVDEIARTSRGTMRLRVINAPDYDIPDLYDDDGRRKQRYQPPIPMTNQSGARQYTVYDTLGFWNPYDARQFDAHEGFTPYVSTVCERGDDGRIVYDADELRYNDVFDRAAFDTLIPDFGAGDDIGVYILEESNSGVCVPLTEDSCVLWKFDDDGWNIVNRLTVISGAAMRRERWQHALVNGDAYVHDLGSDDTAHRARYRDMCLDAEIARDENLLARALRGEDVHGELDALARRTTPLVEPK</sequence>
<proteinExistence type="predicted"/>
<keyword evidence="2" id="KW-1185">Reference proteome</keyword>
<evidence type="ECO:0000313" key="2">
    <source>
        <dbReference type="Proteomes" id="UP000218399"/>
    </source>
</evidence>
<dbReference type="EMBL" id="MVOH01000006">
    <property type="protein sequence ID" value="PAU68406.1"/>
    <property type="molecule type" value="Genomic_DNA"/>
</dbReference>
<organism evidence="1 2">
    <name type="scientific">Bifidobacterium criceti</name>
    <dbReference type="NCBI Taxonomy" id="1960969"/>
    <lineage>
        <taxon>Bacteria</taxon>
        <taxon>Bacillati</taxon>
        <taxon>Actinomycetota</taxon>
        <taxon>Actinomycetes</taxon>
        <taxon>Bifidobacteriales</taxon>
        <taxon>Bifidobacteriaceae</taxon>
        <taxon>Bifidobacterium</taxon>
    </lineage>
</organism>
<dbReference type="Proteomes" id="UP000218399">
    <property type="component" value="Unassembled WGS sequence"/>
</dbReference>
<name>A0A2A2EHJ1_9BIFI</name>
<accession>A0A2A2EHJ1</accession>
<reference evidence="1 2" key="1">
    <citation type="journal article" date="2017" name="ISME J.">
        <title>Unveiling bifidobacterial biogeography across the mammalian branch of the tree of life.</title>
        <authorList>
            <person name="Milani C."/>
            <person name="Mangifesta M."/>
            <person name="Mancabelli L."/>
            <person name="Lugli G.A."/>
            <person name="James K."/>
            <person name="Duranti S."/>
            <person name="Turroni F."/>
            <person name="Ferrario C."/>
            <person name="Ossiprandi M.C."/>
            <person name="van Sinderen D."/>
            <person name="Ventura M."/>
        </authorList>
    </citation>
    <scope>NUCLEOTIDE SEQUENCE [LARGE SCALE GENOMIC DNA]</scope>
    <source>
        <strain evidence="2">Ham19E</strain>
    </source>
</reference>
<comment type="caution">
    <text evidence="1">The sequence shown here is derived from an EMBL/GenBank/DDBJ whole genome shotgun (WGS) entry which is preliminary data.</text>
</comment>
<dbReference type="AlphaFoldDB" id="A0A2A2EHJ1"/>
<protein>
    <submittedName>
        <fullName evidence="1">Uncharacterized protein</fullName>
    </submittedName>
</protein>
<gene>
    <name evidence="1" type="ORF">B1526_0591</name>
</gene>